<evidence type="ECO:0000256" key="9">
    <source>
        <dbReference type="ARBA" id="ARBA00022960"/>
    </source>
</evidence>
<dbReference type="InterPro" id="IPR037532">
    <property type="entry name" value="FtsI_transpept"/>
</dbReference>
<evidence type="ECO:0000256" key="4">
    <source>
        <dbReference type="ARBA" id="ARBA00022618"/>
    </source>
</evidence>
<name>A0ABV4TXZ9_9GAMM</name>
<evidence type="ECO:0000313" key="21">
    <source>
        <dbReference type="Proteomes" id="UP001575181"/>
    </source>
</evidence>
<keyword evidence="7 16" id="KW-0812">Transmembrane</keyword>
<comment type="pathway">
    <text evidence="16">Cell wall biogenesis; peptidoglycan biosynthesis.</text>
</comment>
<keyword evidence="4 16" id="KW-0132">Cell division</keyword>
<keyword evidence="13 16" id="KW-0717">Septation</keyword>
<keyword evidence="10 16" id="KW-0573">Peptidoglycan synthesis</keyword>
<evidence type="ECO:0000259" key="19">
    <source>
        <dbReference type="Pfam" id="PF03717"/>
    </source>
</evidence>
<gene>
    <name evidence="16" type="primary">ftsI</name>
    <name evidence="20" type="ORF">ACERLL_11355</name>
</gene>
<keyword evidence="5 16" id="KW-0121">Carboxypeptidase</keyword>
<sequence length="575" mass="62772">MKLAWRGRFAFLLLLLGLLGISAQLIRMQVVRAPALQEEARRQAVHHVRVPAIRGAILDRNGSPLAVSTPVKSIYAVPAEVAMGEDALGRLARVLDLEPRALRKRLERDGPFVYLKRQVPPQVARTVDALGISGIGALQEYRRYYPAGEVAAHVVGFAGVDGNGLEGVELAYDRTLSGEPGKRLVERDALGRDMRTLRVEESVQRGKNLFLSIDNRLQYVTYQALKEGVARYQAKAGMAVVVDPHTGEVVALANVPSYNPNSLDGSGPSQRRNRAVTDAMEPGSIFKPFTVAAALEKGKVRPETEVYCEEGLMRVSGHQLHDTHPIGRVTVRQVIQKSSNIGAAKIALKQDNEQLWRQLRDFGFGLQPGTGFPGETRGILHMPHQWQRFDRATIGFGHGVATSALQVARAYSVLANGGVRLPLTLRRVEDSEAVPGKRVLSRETARQIGRMLNMVVSPEGTGGRAALERYRVAGKTGTAQKPGGEGYLEGKYLASFAGFAPVNDPRLVAVVMIDEPKGEHYGGLVAAPVFRRIMAQGLRLNQVPPLPREERRHFPVPMRQARGQEGESAVAGQPS</sequence>
<evidence type="ECO:0000256" key="10">
    <source>
        <dbReference type="ARBA" id="ARBA00022984"/>
    </source>
</evidence>
<evidence type="ECO:0000256" key="3">
    <source>
        <dbReference type="ARBA" id="ARBA00022519"/>
    </source>
</evidence>
<dbReference type="PANTHER" id="PTHR30627:SF1">
    <property type="entry name" value="PEPTIDOGLYCAN D,D-TRANSPEPTIDASE FTSI"/>
    <property type="match status" value="1"/>
</dbReference>
<comment type="function">
    <text evidence="16">Catalyzes cross-linking of the peptidoglycan cell wall at the division septum.</text>
</comment>
<evidence type="ECO:0000313" key="20">
    <source>
        <dbReference type="EMBL" id="MFA9461423.1"/>
    </source>
</evidence>
<keyword evidence="8 16" id="KW-0378">Hydrolase</keyword>
<proteinExistence type="inferred from homology"/>
<feature type="domain" description="Penicillin-binding protein dimerisation" evidence="19">
    <location>
        <begin position="50"/>
        <end position="196"/>
    </location>
</feature>
<evidence type="ECO:0000256" key="6">
    <source>
        <dbReference type="ARBA" id="ARBA00022670"/>
    </source>
</evidence>
<comment type="caution">
    <text evidence="20">The sequence shown here is derived from an EMBL/GenBank/DDBJ whole genome shotgun (WGS) entry which is preliminary data.</text>
</comment>
<evidence type="ECO:0000259" key="18">
    <source>
        <dbReference type="Pfam" id="PF00905"/>
    </source>
</evidence>
<evidence type="ECO:0000256" key="2">
    <source>
        <dbReference type="ARBA" id="ARBA00022475"/>
    </source>
</evidence>
<evidence type="ECO:0000256" key="14">
    <source>
        <dbReference type="ARBA" id="ARBA00023306"/>
    </source>
</evidence>
<dbReference type="InterPro" id="IPR005311">
    <property type="entry name" value="PBP_dimer"/>
</dbReference>
<dbReference type="Gene3D" id="1.10.150.770">
    <property type="match status" value="1"/>
</dbReference>
<evidence type="ECO:0000256" key="11">
    <source>
        <dbReference type="ARBA" id="ARBA00022989"/>
    </source>
</evidence>
<keyword evidence="3 16" id="KW-0997">Cell inner membrane</keyword>
<keyword evidence="9 16" id="KW-0133">Cell shape</keyword>
<dbReference type="SUPFAM" id="SSF56601">
    <property type="entry name" value="beta-lactamase/transpeptidase-like"/>
    <property type="match status" value="1"/>
</dbReference>
<keyword evidence="6 16" id="KW-0645">Protease</keyword>
<feature type="region of interest" description="Disordered" evidence="17">
    <location>
        <begin position="544"/>
        <end position="575"/>
    </location>
</feature>
<comment type="catalytic activity">
    <reaction evidence="16">
        <text>Preferential cleavage: (Ac)2-L-Lys-D-Ala-|-D-Ala. Also transpeptidation of peptidyl-alanyl moieties that are N-acyl substituents of D-alanine.</text>
        <dbReference type="EC" id="3.4.16.4"/>
    </reaction>
</comment>
<dbReference type="RefSeq" id="WP_373656211.1">
    <property type="nucleotide sequence ID" value="NZ_JBGUAW010000007.1"/>
</dbReference>
<dbReference type="HAMAP" id="MF_02080">
    <property type="entry name" value="FtsI_transpept"/>
    <property type="match status" value="1"/>
</dbReference>
<protein>
    <recommendedName>
        <fullName evidence="16">Peptidoglycan D,D-transpeptidase FtsI</fullName>
        <ecNumber evidence="16">3.4.16.4</ecNumber>
    </recommendedName>
    <alternativeName>
        <fullName evidence="16">Penicillin-binding protein 3</fullName>
        <shortName evidence="16">PBP-3</shortName>
    </alternativeName>
</protein>
<dbReference type="Proteomes" id="UP001575181">
    <property type="component" value="Unassembled WGS sequence"/>
</dbReference>
<dbReference type="SUPFAM" id="SSF56519">
    <property type="entry name" value="Penicillin binding protein dimerisation domain"/>
    <property type="match status" value="1"/>
</dbReference>
<dbReference type="Gene3D" id="3.40.710.10">
    <property type="entry name" value="DD-peptidase/beta-lactamase superfamily"/>
    <property type="match status" value="1"/>
</dbReference>
<dbReference type="InterPro" id="IPR036138">
    <property type="entry name" value="PBP_dimer_sf"/>
</dbReference>
<evidence type="ECO:0000256" key="8">
    <source>
        <dbReference type="ARBA" id="ARBA00022801"/>
    </source>
</evidence>
<evidence type="ECO:0000256" key="13">
    <source>
        <dbReference type="ARBA" id="ARBA00023210"/>
    </source>
</evidence>
<keyword evidence="11 16" id="KW-1133">Transmembrane helix</keyword>
<comment type="subcellular location">
    <subcellularLocation>
        <location evidence="1">Membrane</location>
    </subcellularLocation>
</comment>
<dbReference type="EMBL" id="JBGUAW010000007">
    <property type="protein sequence ID" value="MFA9461423.1"/>
    <property type="molecule type" value="Genomic_DNA"/>
</dbReference>
<dbReference type="PANTHER" id="PTHR30627">
    <property type="entry name" value="PEPTIDOGLYCAN D,D-TRANSPEPTIDASE"/>
    <property type="match status" value="1"/>
</dbReference>
<evidence type="ECO:0000256" key="17">
    <source>
        <dbReference type="SAM" id="MobiDB-lite"/>
    </source>
</evidence>
<dbReference type="InterPro" id="IPR012338">
    <property type="entry name" value="Beta-lactam/transpept-like"/>
</dbReference>
<keyword evidence="14 16" id="KW-0131">Cell cycle</keyword>
<dbReference type="Gene3D" id="3.30.450.330">
    <property type="match status" value="1"/>
</dbReference>
<keyword evidence="15 16" id="KW-0961">Cell wall biogenesis/degradation</keyword>
<evidence type="ECO:0000256" key="12">
    <source>
        <dbReference type="ARBA" id="ARBA00023136"/>
    </source>
</evidence>
<dbReference type="Pfam" id="PF03717">
    <property type="entry name" value="PBP_dimer"/>
    <property type="match status" value="1"/>
</dbReference>
<comment type="similarity">
    <text evidence="16">Belongs to the transpeptidase family. FtsI subfamily.</text>
</comment>
<dbReference type="Gene3D" id="3.90.1310.10">
    <property type="entry name" value="Penicillin-binding protein 2a (Domain 2)"/>
    <property type="match status" value="1"/>
</dbReference>
<reference evidence="20 21" key="1">
    <citation type="submission" date="2024-08" db="EMBL/GenBank/DDBJ databases">
        <title>Whole-genome sequencing of halo(alkali)philic microorganisms from hypersaline lakes.</title>
        <authorList>
            <person name="Sorokin D.Y."/>
            <person name="Merkel A.Y."/>
            <person name="Messina E."/>
            <person name="Yakimov M."/>
        </authorList>
    </citation>
    <scope>NUCLEOTIDE SEQUENCE [LARGE SCALE GENOMIC DNA]</scope>
    <source>
        <strain evidence="20 21">Cl-TMA</strain>
    </source>
</reference>
<organism evidence="20 21">
    <name type="scientific">Thiohalorhabdus methylotrophus</name>
    <dbReference type="NCBI Taxonomy" id="3242694"/>
    <lineage>
        <taxon>Bacteria</taxon>
        <taxon>Pseudomonadati</taxon>
        <taxon>Pseudomonadota</taxon>
        <taxon>Gammaproteobacteria</taxon>
        <taxon>Thiohalorhabdales</taxon>
        <taxon>Thiohalorhabdaceae</taxon>
        <taxon>Thiohalorhabdus</taxon>
    </lineage>
</organism>
<evidence type="ECO:0000256" key="15">
    <source>
        <dbReference type="ARBA" id="ARBA00023316"/>
    </source>
</evidence>
<keyword evidence="12 16" id="KW-0472">Membrane</keyword>
<feature type="active site" description="Acyl-ester intermediate" evidence="16">
    <location>
        <position position="284"/>
    </location>
</feature>
<dbReference type="InterPro" id="IPR001460">
    <property type="entry name" value="PCN-bd_Tpept"/>
</dbReference>
<keyword evidence="2 16" id="KW-1003">Cell membrane</keyword>
<evidence type="ECO:0000256" key="5">
    <source>
        <dbReference type="ARBA" id="ARBA00022645"/>
    </source>
</evidence>
<keyword evidence="21" id="KW-1185">Reference proteome</keyword>
<feature type="domain" description="Penicillin-binding protein transpeptidase" evidence="18">
    <location>
        <begin position="237"/>
        <end position="534"/>
    </location>
</feature>
<accession>A0ABV4TXZ9</accession>
<evidence type="ECO:0000256" key="1">
    <source>
        <dbReference type="ARBA" id="ARBA00004370"/>
    </source>
</evidence>
<dbReference type="InterPro" id="IPR050515">
    <property type="entry name" value="Beta-lactam/transpept"/>
</dbReference>
<dbReference type="Pfam" id="PF00905">
    <property type="entry name" value="Transpeptidase"/>
    <property type="match status" value="1"/>
</dbReference>
<evidence type="ECO:0000256" key="7">
    <source>
        <dbReference type="ARBA" id="ARBA00022692"/>
    </source>
</evidence>
<dbReference type="EC" id="3.4.16.4" evidence="16"/>
<evidence type="ECO:0000256" key="16">
    <source>
        <dbReference type="HAMAP-Rule" id="MF_02080"/>
    </source>
</evidence>